<evidence type="ECO:0008006" key="3">
    <source>
        <dbReference type="Google" id="ProtNLM"/>
    </source>
</evidence>
<reference evidence="1 2" key="1">
    <citation type="journal article" date="2019" name="Genome Biol. Evol.">
        <title>Day and night: Metabolic profiles and evolutionary relationships of six axenic non-marine cyanobacteria.</title>
        <authorList>
            <person name="Will S.E."/>
            <person name="Henke P."/>
            <person name="Boedeker C."/>
            <person name="Huang S."/>
            <person name="Brinkmann H."/>
            <person name="Rohde M."/>
            <person name="Jarek M."/>
            <person name="Friedl T."/>
            <person name="Seufert S."/>
            <person name="Schumacher M."/>
            <person name="Overmann J."/>
            <person name="Neumann-Schaal M."/>
            <person name="Petersen J."/>
        </authorList>
    </citation>
    <scope>NUCLEOTIDE SEQUENCE [LARGE SCALE GENOMIC DNA]</scope>
    <source>
        <strain evidence="1 2">SAG 39.79</strain>
    </source>
</reference>
<dbReference type="EMBL" id="RSCK01000019">
    <property type="protein sequence ID" value="RUT11920.1"/>
    <property type="molecule type" value="Genomic_DNA"/>
</dbReference>
<protein>
    <recommendedName>
        <fullName evidence="3">Ribbon-helix-helix protein CopG domain-containing protein</fullName>
    </recommendedName>
</protein>
<name>A0AB37UKJ9_9CYAN</name>
<dbReference type="AlphaFoldDB" id="A0AB37UKJ9"/>
<dbReference type="Proteomes" id="UP000282574">
    <property type="component" value="Unassembled WGS sequence"/>
</dbReference>
<keyword evidence="2" id="KW-1185">Reference proteome</keyword>
<comment type="caution">
    <text evidence="1">The sequence shown here is derived from an EMBL/GenBank/DDBJ whole genome shotgun (WGS) entry which is preliminary data.</text>
</comment>
<accession>A0AB37UKJ9</accession>
<evidence type="ECO:0000313" key="2">
    <source>
        <dbReference type="Proteomes" id="UP000282574"/>
    </source>
</evidence>
<sequence>MGLIAVRLDAETEARLAEIVAHEQADRSETIRRIINQKWLSLQAGKQTLAERMGREPHLFDGVPDLSERKARKRYIAKRLLEENPE</sequence>
<evidence type="ECO:0000313" key="1">
    <source>
        <dbReference type="EMBL" id="RUT11920.1"/>
    </source>
</evidence>
<proteinExistence type="predicted"/>
<organism evidence="1 2">
    <name type="scientific">Chroococcidiopsis cubana SAG 39.79</name>
    <dbReference type="NCBI Taxonomy" id="388085"/>
    <lineage>
        <taxon>Bacteria</taxon>
        <taxon>Bacillati</taxon>
        <taxon>Cyanobacteriota</taxon>
        <taxon>Cyanophyceae</taxon>
        <taxon>Chroococcidiopsidales</taxon>
        <taxon>Chroococcidiopsidaceae</taxon>
        <taxon>Chroococcidiopsis</taxon>
    </lineage>
</organism>
<gene>
    <name evidence="1" type="ORF">DSM107010_27280</name>
</gene>
<dbReference type="RefSeq" id="WP_015155382.1">
    <property type="nucleotide sequence ID" value="NZ_JAVKZF010000001.1"/>
</dbReference>